<keyword evidence="1" id="KW-0472">Membrane</keyword>
<name>M1LRA9_9CLOT</name>
<sequence length="132" mass="14259">MKPTLKNNKGNMLVLVCVALPVFIGIAGICLDGSLAIYYQTKLMAATKFAAISASSHNYVVSGKTVINATQDQAEAALKENFGVAKLRSFSINQSSKNKCTLVAETEVNFVFVKIFGVNSKKISESYTVTRK</sequence>
<feature type="transmembrane region" description="Helical" evidence="1">
    <location>
        <begin position="12"/>
        <end position="39"/>
    </location>
</feature>
<dbReference type="KEGG" id="csr:Cspa_c16900"/>
<dbReference type="OrthoDB" id="5447051at2"/>
<proteinExistence type="predicted"/>
<organism evidence="2 3">
    <name type="scientific">Clostridium saccharoperbutylacetonicum N1-4(HMT)</name>
    <dbReference type="NCBI Taxonomy" id="931276"/>
    <lineage>
        <taxon>Bacteria</taxon>
        <taxon>Bacillati</taxon>
        <taxon>Bacillota</taxon>
        <taxon>Clostridia</taxon>
        <taxon>Eubacteriales</taxon>
        <taxon>Clostridiaceae</taxon>
        <taxon>Clostridium</taxon>
    </lineage>
</organism>
<protein>
    <submittedName>
        <fullName evidence="2">Uncharacterized protein</fullName>
    </submittedName>
</protein>
<dbReference type="RefSeq" id="WP_015391781.1">
    <property type="nucleotide sequence ID" value="NC_020291.1"/>
</dbReference>
<accession>M1LRA9</accession>
<dbReference type="EMBL" id="CP004121">
    <property type="protein sequence ID" value="AGF55460.1"/>
    <property type="molecule type" value="Genomic_DNA"/>
</dbReference>
<dbReference type="Proteomes" id="UP000011728">
    <property type="component" value="Chromosome"/>
</dbReference>
<evidence type="ECO:0000313" key="2">
    <source>
        <dbReference type="EMBL" id="AGF55460.1"/>
    </source>
</evidence>
<reference evidence="2 3" key="1">
    <citation type="submission" date="2013-02" db="EMBL/GenBank/DDBJ databases">
        <title>Genome sequence of Clostridium saccharoperbutylacetonicum N1-4(HMT).</title>
        <authorList>
            <person name="Poehlein A."/>
            <person name="Daniel R."/>
        </authorList>
    </citation>
    <scope>NUCLEOTIDE SEQUENCE [LARGE SCALE GENOMIC DNA]</scope>
    <source>
        <strain evidence="3">N1-4(HMT)</strain>
    </source>
</reference>
<gene>
    <name evidence="2" type="ORF">Cspa_c16900</name>
</gene>
<evidence type="ECO:0000313" key="3">
    <source>
        <dbReference type="Proteomes" id="UP000011728"/>
    </source>
</evidence>
<dbReference type="PATRIC" id="fig|931276.5.peg.1661"/>
<keyword evidence="1" id="KW-1133">Transmembrane helix</keyword>
<keyword evidence="1" id="KW-0812">Transmembrane</keyword>
<evidence type="ECO:0000256" key="1">
    <source>
        <dbReference type="SAM" id="Phobius"/>
    </source>
</evidence>
<dbReference type="HOGENOM" id="CLU_1913450_0_0_9"/>
<dbReference type="AlphaFoldDB" id="M1LRA9"/>
<keyword evidence="3" id="KW-1185">Reference proteome</keyword>